<feature type="transmembrane region" description="Helical" evidence="5">
    <location>
        <begin position="225"/>
        <end position="249"/>
    </location>
</feature>
<keyword evidence="3 5" id="KW-1133">Transmembrane helix</keyword>
<sequence length="533" mass="57845">MAGGESGRMSTRMPTIYDRLRLFSSTVTLHLSKHAGVGIVCAVAYFDPGNWATDLQAGSDHGFRLLFIVLLAGLFAAFLQSLATRLGCVTGLDLASHCRVLLHDRPKHKLLYRHLLLYPLYLLSEVAIIATDLAELLGSAIALVLLFPKLEVWHGVLLTAFDVIFLLALRDPLRSTPVRAFELLIAGLVLAVFVCMIIVVSKVHVQWADAFEGFLPSKTIFKSNALYTSVGILGATIMPHSLFLGSALATQNRLLSNTSVDQPSPPPLQLESKRPPWLEFIYSVFRTPAASPHSTRVKRHSDRENNSIVFIRAHLNHARLDVIGSLLGFAVLINSMILIVAAMVFYYGHDISTSNSESASLFDVYNVIERVVSKGAATLFAVALLAAGQSSSIIATVAGQAVAEGFLNWRLSPILRRLMTRLIAVIPSMIVAVALGRPGIDTLLVASQVILSIVLPFIIIPLIFFTSSKTIMQVKKPSPPSTVSEPEADAVGWEGSIDYSSGKITTLVGCAIWLIIFAANVYVIATMIRDAGH</sequence>
<evidence type="ECO:0000256" key="1">
    <source>
        <dbReference type="ARBA" id="ARBA00004141"/>
    </source>
</evidence>
<dbReference type="Proteomes" id="UP000636479">
    <property type="component" value="Unassembled WGS sequence"/>
</dbReference>
<dbReference type="PRINTS" id="PR00447">
    <property type="entry name" value="NATRESASSCMP"/>
</dbReference>
<dbReference type="Pfam" id="PF01566">
    <property type="entry name" value="Nramp"/>
    <property type="match status" value="2"/>
</dbReference>
<reference evidence="6" key="1">
    <citation type="submission" date="2020-05" db="EMBL/GenBank/DDBJ databases">
        <title>Mycena genomes resolve the evolution of fungal bioluminescence.</title>
        <authorList>
            <person name="Tsai I.J."/>
        </authorList>
    </citation>
    <scope>NUCLEOTIDE SEQUENCE</scope>
    <source>
        <strain evidence="6">171206Taipei</strain>
    </source>
</reference>
<dbReference type="GO" id="GO:0030026">
    <property type="term" value="P:intracellular manganese ion homeostasis"/>
    <property type="evidence" value="ECO:0007669"/>
    <property type="project" value="TreeGrafter"/>
</dbReference>
<keyword evidence="4 5" id="KW-0472">Membrane</keyword>
<evidence type="ECO:0000313" key="6">
    <source>
        <dbReference type="EMBL" id="KAF7299224.1"/>
    </source>
</evidence>
<accession>A0A8H6SH15</accession>
<feature type="transmembrane region" description="Helical" evidence="5">
    <location>
        <begin position="376"/>
        <end position="398"/>
    </location>
</feature>
<dbReference type="OrthoDB" id="409173at2759"/>
<dbReference type="GO" id="GO:0015086">
    <property type="term" value="F:cadmium ion transmembrane transporter activity"/>
    <property type="evidence" value="ECO:0007669"/>
    <property type="project" value="TreeGrafter"/>
</dbReference>
<keyword evidence="7" id="KW-1185">Reference proteome</keyword>
<dbReference type="RefSeq" id="XP_037218612.1">
    <property type="nucleotide sequence ID" value="XM_037365370.1"/>
</dbReference>
<evidence type="ECO:0000256" key="3">
    <source>
        <dbReference type="ARBA" id="ARBA00022989"/>
    </source>
</evidence>
<gene>
    <name evidence="6" type="ORF">MIND_00871100</name>
</gene>
<feature type="transmembrane region" description="Helical" evidence="5">
    <location>
        <begin position="66"/>
        <end position="94"/>
    </location>
</feature>
<feature type="transmembrane region" description="Helical" evidence="5">
    <location>
        <begin position="115"/>
        <end position="146"/>
    </location>
</feature>
<comment type="caution">
    <text evidence="6">The sequence shown here is derived from an EMBL/GenBank/DDBJ whole genome shotgun (WGS) entry which is preliminary data.</text>
</comment>
<dbReference type="EMBL" id="JACAZF010000007">
    <property type="protein sequence ID" value="KAF7299224.1"/>
    <property type="molecule type" value="Genomic_DNA"/>
</dbReference>
<dbReference type="GO" id="GO:0005384">
    <property type="term" value="F:manganese ion transmembrane transporter activity"/>
    <property type="evidence" value="ECO:0007669"/>
    <property type="project" value="TreeGrafter"/>
</dbReference>
<dbReference type="GeneID" id="59347886"/>
<evidence type="ECO:0000256" key="4">
    <source>
        <dbReference type="ARBA" id="ARBA00023136"/>
    </source>
</evidence>
<feature type="transmembrane region" description="Helical" evidence="5">
    <location>
        <begin position="181"/>
        <end position="205"/>
    </location>
</feature>
<keyword evidence="2 5" id="KW-0812">Transmembrane</keyword>
<dbReference type="AlphaFoldDB" id="A0A8H6SH15"/>
<evidence type="ECO:0000256" key="2">
    <source>
        <dbReference type="ARBA" id="ARBA00022692"/>
    </source>
</evidence>
<dbReference type="NCBIfam" id="NF037982">
    <property type="entry name" value="Nramp_1"/>
    <property type="match status" value="2"/>
</dbReference>
<feature type="transmembrane region" description="Helical" evidence="5">
    <location>
        <begin position="504"/>
        <end position="528"/>
    </location>
</feature>
<feature type="transmembrane region" description="Helical" evidence="5">
    <location>
        <begin position="152"/>
        <end position="169"/>
    </location>
</feature>
<feature type="transmembrane region" description="Helical" evidence="5">
    <location>
        <begin position="418"/>
        <end position="436"/>
    </location>
</feature>
<name>A0A8H6SH15_9AGAR</name>
<dbReference type="GO" id="GO:0005886">
    <property type="term" value="C:plasma membrane"/>
    <property type="evidence" value="ECO:0007669"/>
    <property type="project" value="TreeGrafter"/>
</dbReference>
<comment type="subcellular location">
    <subcellularLocation>
        <location evidence="1">Membrane</location>
        <topology evidence="1">Multi-pass membrane protein</topology>
    </subcellularLocation>
</comment>
<evidence type="ECO:0000256" key="5">
    <source>
        <dbReference type="SAM" id="Phobius"/>
    </source>
</evidence>
<feature type="transmembrane region" description="Helical" evidence="5">
    <location>
        <begin position="20"/>
        <end position="46"/>
    </location>
</feature>
<evidence type="ECO:0008006" key="8">
    <source>
        <dbReference type="Google" id="ProtNLM"/>
    </source>
</evidence>
<evidence type="ECO:0000313" key="7">
    <source>
        <dbReference type="Proteomes" id="UP000636479"/>
    </source>
</evidence>
<organism evidence="6 7">
    <name type="scientific">Mycena indigotica</name>
    <dbReference type="NCBI Taxonomy" id="2126181"/>
    <lineage>
        <taxon>Eukaryota</taxon>
        <taxon>Fungi</taxon>
        <taxon>Dikarya</taxon>
        <taxon>Basidiomycota</taxon>
        <taxon>Agaricomycotina</taxon>
        <taxon>Agaricomycetes</taxon>
        <taxon>Agaricomycetidae</taxon>
        <taxon>Agaricales</taxon>
        <taxon>Marasmiineae</taxon>
        <taxon>Mycenaceae</taxon>
        <taxon>Mycena</taxon>
    </lineage>
</organism>
<dbReference type="NCBIfam" id="TIGR01197">
    <property type="entry name" value="nramp"/>
    <property type="match status" value="1"/>
</dbReference>
<feature type="transmembrane region" description="Helical" evidence="5">
    <location>
        <begin position="322"/>
        <end position="347"/>
    </location>
</feature>
<proteinExistence type="predicted"/>
<protein>
    <recommendedName>
        <fullName evidence="8">Natural resistance-associated macrophage protein</fullName>
    </recommendedName>
</protein>
<dbReference type="PANTHER" id="PTHR11706">
    <property type="entry name" value="SOLUTE CARRIER PROTEIN FAMILY 11 MEMBER"/>
    <property type="match status" value="1"/>
</dbReference>
<dbReference type="InterPro" id="IPR001046">
    <property type="entry name" value="NRAMP_fam"/>
</dbReference>
<dbReference type="GO" id="GO:0034755">
    <property type="term" value="P:iron ion transmembrane transport"/>
    <property type="evidence" value="ECO:0007669"/>
    <property type="project" value="TreeGrafter"/>
</dbReference>
<feature type="transmembrane region" description="Helical" evidence="5">
    <location>
        <begin position="442"/>
        <end position="465"/>
    </location>
</feature>
<dbReference type="PANTHER" id="PTHR11706:SF101">
    <property type="entry name" value="MANGANESE TRANSPORTER SMF1"/>
    <property type="match status" value="1"/>
</dbReference>